<dbReference type="GO" id="GO:0031543">
    <property type="term" value="F:peptidyl-proline dioxygenase activity"/>
    <property type="evidence" value="ECO:0007669"/>
    <property type="project" value="TreeGrafter"/>
</dbReference>
<evidence type="ECO:0000313" key="3">
    <source>
        <dbReference type="EMBL" id="RDC59286.1"/>
    </source>
</evidence>
<organism evidence="3 4">
    <name type="scientific">Alteripontixanthobacter maritimus</name>
    <dbReference type="NCBI Taxonomy" id="2161824"/>
    <lineage>
        <taxon>Bacteria</taxon>
        <taxon>Pseudomonadati</taxon>
        <taxon>Pseudomonadota</taxon>
        <taxon>Alphaproteobacteria</taxon>
        <taxon>Sphingomonadales</taxon>
        <taxon>Erythrobacteraceae</taxon>
        <taxon>Alteripontixanthobacter</taxon>
    </lineage>
</organism>
<protein>
    <recommendedName>
        <fullName evidence="2">Prolyl 3,4-dihydroxylase TPA1/OFD1 N-terminal domain-containing protein</fullName>
    </recommendedName>
</protein>
<comment type="caution">
    <text evidence="3">The sequence shown here is derived from an EMBL/GenBank/DDBJ whole genome shotgun (WGS) entry which is preliminary data.</text>
</comment>
<name>A0A369Q7X9_9SPHN</name>
<dbReference type="EMBL" id="QBKA01000002">
    <property type="protein sequence ID" value="RDC59286.1"/>
    <property type="molecule type" value="Genomic_DNA"/>
</dbReference>
<proteinExistence type="predicted"/>
<dbReference type="GO" id="GO:0006449">
    <property type="term" value="P:regulation of translational termination"/>
    <property type="evidence" value="ECO:0007669"/>
    <property type="project" value="TreeGrafter"/>
</dbReference>
<sequence>MAYRRVKENAAGLAAARLFRAAKSYRTCAMAKTLFELNPALDREELAARFASRRRIQIRDVLTNESAREIRDVLARGTAWGMATAPGDGANSGNAGGEVGGPAQVPPAELNTQAGQQRLARLTQAAGKAAARGDYAFCYAQYSLVQGYLEKWNEGGAHDLLIEYLNTPKFLGLVREVTGMDDLIKADGQATLYAPQHFLGLHTDSHVAEGWKVAYVLNLTVDDWKPDWGGYLNFFDQDGNIECAFRPRFNSLNMFAVPQAHSVGFVPPFAPLGRYAITGWVRNV</sequence>
<dbReference type="Pfam" id="PF13661">
    <property type="entry name" value="2OG-FeII_Oxy_4"/>
    <property type="match status" value="1"/>
</dbReference>
<dbReference type="AlphaFoldDB" id="A0A369Q7X9"/>
<dbReference type="Gene3D" id="2.60.120.620">
    <property type="entry name" value="q2cbj1_9rhob like domain"/>
    <property type="match status" value="1"/>
</dbReference>
<dbReference type="PANTHER" id="PTHR12117:SF0">
    <property type="entry name" value="PROLYL 3-HYDROXYLASE OGFOD1"/>
    <property type="match status" value="1"/>
</dbReference>
<accession>A0A369Q7X9</accession>
<reference evidence="3 4" key="1">
    <citation type="submission" date="2018-04" db="EMBL/GenBank/DDBJ databases">
        <title>Altererythrobacter sp. HME9302 genome sequencing and assembly.</title>
        <authorList>
            <person name="Kang H."/>
            <person name="Kim H."/>
            <person name="Joh K."/>
        </authorList>
    </citation>
    <scope>NUCLEOTIDE SEQUENCE [LARGE SCALE GENOMIC DNA]</scope>
    <source>
        <strain evidence="3 4">HME9302</strain>
    </source>
</reference>
<feature type="domain" description="Prolyl 3,4-dihydroxylase TPA1/OFD1 N-terminal" evidence="2">
    <location>
        <begin position="189"/>
        <end position="281"/>
    </location>
</feature>
<evidence type="ECO:0000256" key="1">
    <source>
        <dbReference type="SAM" id="MobiDB-lite"/>
    </source>
</evidence>
<dbReference type="GO" id="GO:0005737">
    <property type="term" value="C:cytoplasm"/>
    <property type="evidence" value="ECO:0007669"/>
    <property type="project" value="TreeGrafter"/>
</dbReference>
<keyword evidence="4" id="KW-1185">Reference proteome</keyword>
<dbReference type="Proteomes" id="UP000253727">
    <property type="component" value="Unassembled WGS sequence"/>
</dbReference>
<feature type="region of interest" description="Disordered" evidence="1">
    <location>
        <begin position="85"/>
        <end position="108"/>
    </location>
</feature>
<evidence type="ECO:0000313" key="4">
    <source>
        <dbReference type="Proteomes" id="UP000253727"/>
    </source>
</evidence>
<gene>
    <name evidence="3" type="ORF">HME9302_00473</name>
</gene>
<dbReference type="InterPro" id="IPR051842">
    <property type="entry name" value="uS12_prolyl_hydroxylase"/>
</dbReference>
<dbReference type="PANTHER" id="PTHR12117">
    <property type="entry name" value="HISTONE ACETYLTRANSFERASE COMPLEX"/>
    <property type="match status" value="1"/>
</dbReference>
<evidence type="ECO:0000259" key="2">
    <source>
        <dbReference type="Pfam" id="PF13661"/>
    </source>
</evidence>
<dbReference type="InterPro" id="IPR039558">
    <property type="entry name" value="TPA1/OFD1_N"/>
</dbReference>